<evidence type="ECO:0000256" key="2">
    <source>
        <dbReference type="ARBA" id="ARBA00004236"/>
    </source>
</evidence>
<dbReference type="InterPro" id="IPR000387">
    <property type="entry name" value="Tyr_Pase_dom"/>
</dbReference>
<organism evidence="16 17">
    <name type="scientific">Takifugu flavidus</name>
    <name type="common">sansaifugu</name>
    <dbReference type="NCBI Taxonomy" id="433684"/>
    <lineage>
        <taxon>Eukaryota</taxon>
        <taxon>Metazoa</taxon>
        <taxon>Chordata</taxon>
        <taxon>Craniata</taxon>
        <taxon>Vertebrata</taxon>
        <taxon>Euteleostomi</taxon>
        <taxon>Actinopterygii</taxon>
        <taxon>Neopterygii</taxon>
        <taxon>Teleostei</taxon>
        <taxon>Neoteleostei</taxon>
        <taxon>Acanthomorphata</taxon>
        <taxon>Eupercaria</taxon>
        <taxon>Tetraodontiformes</taxon>
        <taxon>Tetradontoidea</taxon>
        <taxon>Tetraodontidae</taxon>
        <taxon>Takifugu</taxon>
    </lineage>
</organism>
<proteinExistence type="inferred from homology"/>
<comment type="similarity">
    <text evidence="4">Belongs to the protein-tyrosine phosphatase family.</text>
</comment>
<evidence type="ECO:0000256" key="5">
    <source>
        <dbReference type="ARBA" id="ARBA00022475"/>
    </source>
</evidence>
<feature type="domain" description="Tyrosine specific protein phosphatases" evidence="15">
    <location>
        <begin position="224"/>
        <end position="290"/>
    </location>
</feature>
<dbReference type="InterPro" id="IPR020422">
    <property type="entry name" value="TYR_PHOSPHATASE_DUAL_dom"/>
</dbReference>
<dbReference type="PROSITE" id="PS50054">
    <property type="entry name" value="TYR_PHOSPHATASE_DUAL"/>
    <property type="match status" value="1"/>
</dbReference>
<keyword evidence="6" id="KW-0488">Methylation</keyword>
<gene>
    <name evidence="16" type="ORF">D4764_16G0002070</name>
</gene>
<keyword evidence="7" id="KW-0963">Cytoplasm</keyword>
<dbReference type="PROSITE" id="PS50056">
    <property type="entry name" value="TYR_PHOSPHATASE_2"/>
    <property type="match status" value="1"/>
</dbReference>
<dbReference type="Gene3D" id="3.90.190.10">
    <property type="entry name" value="Protein tyrosine phosphatase superfamily"/>
    <property type="match status" value="1"/>
</dbReference>
<evidence type="ECO:0000259" key="14">
    <source>
        <dbReference type="PROSITE" id="PS50054"/>
    </source>
</evidence>
<dbReference type="FunFam" id="3.90.190.10:FF:000012">
    <property type="entry name" value="protein tyrosine phosphatase type IVA 1"/>
    <property type="match status" value="1"/>
</dbReference>
<keyword evidence="10" id="KW-0472">Membrane</keyword>
<evidence type="ECO:0000256" key="1">
    <source>
        <dbReference type="ARBA" id="ARBA00004177"/>
    </source>
</evidence>
<dbReference type="GO" id="GO:0005768">
    <property type="term" value="C:endosome"/>
    <property type="evidence" value="ECO:0007669"/>
    <property type="project" value="UniProtKB-SubCell"/>
</dbReference>
<evidence type="ECO:0000256" key="8">
    <source>
        <dbReference type="ARBA" id="ARBA00022753"/>
    </source>
</evidence>
<evidence type="ECO:0000256" key="9">
    <source>
        <dbReference type="ARBA" id="ARBA00022801"/>
    </source>
</evidence>
<accession>A0A5C6P0U0</accession>
<comment type="subcellular location">
    <subcellularLocation>
        <location evidence="2">Cell membrane</location>
    </subcellularLocation>
    <subcellularLocation>
        <location evidence="3">Cytoplasm</location>
    </subcellularLocation>
    <subcellularLocation>
        <location evidence="1">Endosome</location>
    </subcellularLocation>
</comment>
<dbReference type="AlphaFoldDB" id="A0A5C6P0U0"/>
<dbReference type="InterPro" id="IPR003595">
    <property type="entry name" value="Tyr_Pase_cat"/>
</dbReference>
<dbReference type="Proteomes" id="UP000324091">
    <property type="component" value="Chromosome 16"/>
</dbReference>
<keyword evidence="12" id="KW-0449">Lipoprotein</keyword>
<dbReference type="GO" id="GO:0005886">
    <property type="term" value="C:plasma membrane"/>
    <property type="evidence" value="ECO:0007669"/>
    <property type="project" value="UniProtKB-SubCell"/>
</dbReference>
<evidence type="ECO:0000256" key="7">
    <source>
        <dbReference type="ARBA" id="ARBA00022490"/>
    </source>
</evidence>
<evidence type="ECO:0000256" key="3">
    <source>
        <dbReference type="ARBA" id="ARBA00004496"/>
    </source>
</evidence>
<keyword evidence="8" id="KW-0967">Endosome</keyword>
<keyword evidence="5" id="KW-1003">Cell membrane</keyword>
<evidence type="ECO:0000313" key="16">
    <source>
        <dbReference type="EMBL" id="TWW71710.1"/>
    </source>
</evidence>
<protein>
    <submittedName>
        <fullName evidence="16">Protein tyrosine phosphatase type IVA 2</fullName>
    </submittedName>
</protein>
<keyword evidence="17" id="KW-1185">Reference proteome</keyword>
<reference evidence="16 17" key="1">
    <citation type="submission" date="2019-04" db="EMBL/GenBank/DDBJ databases">
        <title>Chromosome genome assembly for Takifugu flavidus.</title>
        <authorList>
            <person name="Xiao S."/>
        </authorList>
    </citation>
    <scope>NUCLEOTIDE SEQUENCE [LARGE SCALE GENOMIC DNA]</scope>
    <source>
        <strain evidence="16">HTHZ2018</strain>
        <tissue evidence="16">Muscle</tissue>
    </source>
</reference>
<dbReference type="GO" id="GO:0004725">
    <property type="term" value="F:protein tyrosine phosphatase activity"/>
    <property type="evidence" value="ECO:0007669"/>
    <property type="project" value="UniProtKB-EC"/>
</dbReference>
<dbReference type="EMBL" id="RHFK02000008">
    <property type="protein sequence ID" value="TWW71710.1"/>
    <property type="molecule type" value="Genomic_DNA"/>
</dbReference>
<evidence type="ECO:0000256" key="12">
    <source>
        <dbReference type="ARBA" id="ARBA00023288"/>
    </source>
</evidence>
<evidence type="ECO:0000259" key="15">
    <source>
        <dbReference type="PROSITE" id="PS50056"/>
    </source>
</evidence>
<dbReference type="SMART" id="SM00404">
    <property type="entry name" value="PTPc_motif"/>
    <property type="match status" value="1"/>
</dbReference>
<comment type="caution">
    <text evidence="16">The sequence shown here is derived from an EMBL/GenBank/DDBJ whole genome shotgun (WGS) entry which is preliminary data.</text>
</comment>
<evidence type="ECO:0000313" key="17">
    <source>
        <dbReference type="Proteomes" id="UP000324091"/>
    </source>
</evidence>
<keyword evidence="9" id="KW-0378">Hydrolase</keyword>
<comment type="catalytic activity">
    <reaction evidence="13">
        <text>O-phospho-L-tyrosyl-[protein] + H2O = L-tyrosyl-[protein] + phosphate</text>
        <dbReference type="Rhea" id="RHEA:10684"/>
        <dbReference type="Rhea" id="RHEA-COMP:10136"/>
        <dbReference type="Rhea" id="RHEA-COMP:20101"/>
        <dbReference type="ChEBI" id="CHEBI:15377"/>
        <dbReference type="ChEBI" id="CHEBI:43474"/>
        <dbReference type="ChEBI" id="CHEBI:46858"/>
        <dbReference type="ChEBI" id="CHEBI:61978"/>
        <dbReference type="EC" id="3.1.3.48"/>
    </reaction>
</comment>
<keyword evidence="11" id="KW-1015">Disulfide bond</keyword>
<dbReference type="CDD" id="cd14500">
    <property type="entry name" value="PTP-IVa"/>
    <property type="match status" value="1"/>
</dbReference>
<evidence type="ECO:0000256" key="6">
    <source>
        <dbReference type="ARBA" id="ARBA00022481"/>
    </source>
</evidence>
<dbReference type="SUPFAM" id="SSF52799">
    <property type="entry name" value="(Phosphotyrosine protein) phosphatases II"/>
    <property type="match status" value="1"/>
</dbReference>
<dbReference type="Pfam" id="PF22785">
    <property type="entry name" value="Tc-R-P"/>
    <property type="match status" value="1"/>
</dbReference>
<dbReference type="InterPro" id="IPR050561">
    <property type="entry name" value="PTP"/>
</dbReference>
<evidence type="ECO:0000256" key="10">
    <source>
        <dbReference type="ARBA" id="ARBA00023136"/>
    </source>
</evidence>
<dbReference type="PANTHER" id="PTHR23339">
    <property type="entry name" value="TYROSINE SPECIFIC PROTEIN PHOSPHATASE AND DUAL SPECIFICITY PROTEIN PHOSPHATASE"/>
    <property type="match status" value="1"/>
</dbReference>
<evidence type="ECO:0000256" key="11">
    <source>
        <dbReference type="ARBA" id="ARBA00023157"/>
    </source>
</evidence>
<sequence length="313" mass="34418">MTDELKLLYANDSRQPLEASGFFVKPVCLQVSSELAGLCQPGRRDAAASSSMVCLLPGAVTFSCVRSMSCLHRSECVPSSFQSERSVPPEPRSLSPPQAAPVWRLRGWEGSSAKPSTCCSSWTSEKRSPAGSCRSHAQVSVMTFCPFTRVSMRSGSYCHLLTHMKTSQPSDLHLLFGDLKAYGVNTLVRVCAATYDKTPVEQEGIQVLDWPFDDGSAPPDQVVDDWLNLLQMKFRDEPGSCVAVHCVAGLGRAPVLVALALIECGMEYEDAVHFIRQKRRGAFNSKQLLYLENYKPKLCLRSKDANGQLCCIQ</sequence>
<dbReference type="InterPro" id="IPR029021">
    <property type="entry name" value="Prot-tyrosine_phosphatase-like"/>
</dbReference>
<evidence type="ECO:0000256" key="13">
    <source>
        <dbReference type="ARBA" id="ARBA00051722"/>
    </source>
</evidence>
<evidence type="ECO:0000256" key="4">
    <source>
        <dbReference type="ARBA" id="ARBA00009580"/>
    </source>
</evidence>
<name>A0A5C6P0U0_9TELE</name>
<feature type="domain" description="Tyrosine-protein phosphatase" evidence="14">
    <location>
        <begin position="146"/>
        <end position="303"/>
    </location>
</feature>